<keyword evidence="3" id="KW-1185">Reference proteome</keyword>
<protein>
    <submittedName>
        <fullName evidence="2">Uncharacterized protein</fullName>
    </submittedName>
</protein>
<evidence type="ECO:0000256" key="1">
    <source>
        <dbReference type="SAM" id="MobiDB-lite"/>
    </source>
</evidence>
<evidence type="ECO:0000313" key="2">
    <source>
        <dbReference type="EMBL" id="KAJ7705808.1"/>
    </source>
</evidence>
<name>A0AAD7GV04_9AGAR</name>
<feature type="region of interest" description="Disordered" evidence="1">
    <location>
        <begin position="1"/>
        <end position="93"/>
    </location>
</feature>
<feature type="compositionally biased region" description="Basic and acidic residues" evidence="1">
    <location>
        <begin position="53"/>
        <end position="67"/>
    </location>
</feature>
<dbReference type="AlphaFoldDB" id="A0AAD7GV04"/>
<dbReference type="EMBL" id="JARKIB010000465">
    <property type="protein sequence ID" value="KAJ7705808.1"/>
    <property type="molecule type" value="Genomic_DNA"/>
</dbReference>
<feature type="region of interest" description="Disordered" evidence="1">
    <location>
        <begin position="146"/>
        <end position="165"/>
    </location>
</feature>
<dbReference type="Proteomes" id="UP001215598">
    <property type="component" value="Unassembled WGS sequence"/>
</dbReference>
<evidence type="ECO:0000313" key="3">
    <source>
        <dbReference type="Proteomes" id="UP001215598"/>
    </source>
</evidence>
<sequence>MTKKSRKHPPQNSDTYRPGLSKEEKARNHRKAQKAYYASNPVAREKHRQRMAASREAKKHRWDEPRIQRRLSTPSWADPGLPARSDMRTEPHAECDTVYSATCAQEIAIGERIAIDALVTLSQPQHVAEEWPRPPSDSILERAMQLTSSSSASPPASLRPAAGNAADAGAGNAGIAVREALESVAELNKDHPLSLRWPNASHRQYYRTFWTRDDHDLFLGRFLSLDTYVAVRRWRLHTHNCTTYDELGEPLESHSIFYSRWPIGVYLEE</sequence>
<organism evidence="2 3">
    <name type="scientific">Mycena metata</name>
    <dbReference type="NCBI Taxonomy" id="1033252"/>
    <lineage>
        <taxon>Eukaryota</taxon>
        <taxon>Fungi</taxon>
        <taxon>Dikarya</taxon>
        <taxon>Basidiomycota</taxon>
        <taxon>Agaricomycotina</taxon>
        <taxon>Agaricomycetes</taxon>
        <taxon>Agaricomycetidae</taxon>
        <taxon>Agaricales</taxon>
        <taxon>Marasmiineae</taxon>
        <taxon>Mycenaceae</taxon>
        <taxon>Mycena</taxon>
    </lineage>
</organism>
<proteinExistence type="predicted"/>
<reference evidence="2" key="1">
    <citation type="submission" date="2023-03" db="EMBL/GenBank/DDBJ databases">
        <title>Massive genome expansion in bonnet fungi (Mycena s.s.) driven by repeated elements and novel gene families across ecological guilds.</title>
        <authorList>
            <consortium name="Lawrence Berkeley National Laboratory"/>
            <person name="Harder C.B."/>
            <person name="Miyauchi S."/>
            <person name="Viragh M."/>
            <person name="Kuo A."/>
            <person name="Thoen E."/>
            <person name="Andreopoulos B."/>
            <person name="Lu D."/>
            <person name="Skrede I."/>
            <person name="Drula E."/>
            <person name="Henrissat B."/>
            <person name="Morin E."/>
            <person name="Kohler A."/>
            <person name="Barry K."/>
            <person name="LaButti K."/>
            <person name="Morin E."/>
            <person name="Salamov A."/>
            <person name="Lipzen A."/>
            <person name="Mereny Z."/>
            <person name="Hegedus B."/>
            <person name="Baldrian P."/>
            <person name="Stursova M."/>
            <person name="Weitz H."/>
            <person name="Taylor A."/>
            <person name="Grigoriev I.V."/>
            <person name="Nagy L.G."/>
            <person name="Martin F."/>
            <person name="Kauserud H."/>
        </authorList>
    </citation>
    <scope>NUCLEOTIDE SEQUENCE</scope>
    <source>
        <strain evidence="2">CBHHK182m</strain>
    </source>
</reference>
<accession>A0AAD7GV04</accession>
<comment type="caution">
    <text evidence="2">The sequence shown here is derived from an EMBL/GenBank/DDBJ whole genome shotgun (WGS) entry which is preliminary data.</text>
</comment>
<gene>
    <name evidence="2" type="ORF">B0H16DRAFT_1747061</name>
</gene>
<feature type="compositionally biased region" description="Low complexity" evidence="1">
    <location>
        <begin position="148"/>
        <end position="165"/>
    </location>
</feature>